<sequence>MTWQQRSGMPRRKLLVDGGCFSEPRRPPASGADGGARLGSGWAARDLEEASGGRDGAAIGAEAACLRRGRRRLLQGHRAHRTPAFPISSDADPLLTRRPPPTPSSAGDYEPLVS</sequence>
<reference evidence="2" key="1">
    <citation type="journal article" date="2021" name="bioRxiv">
        <title>Whole Genome Assembly and Annotation of Northern Wild Rice, Zizania palustris L., Supports a Whole Genome Duplication in the Zizania Genus.</title>
        <authorList>
            <person name="Haas M."/>
            <person name="Kono T."/>
            <person name="Macchietto M."/>
            <person name="Millas R."/>
            <person name="McGilp L."/>
            <person name="Shao M."/>
            <person name="Duquette J."/>
            <person name="Hirsch C.N."/>
            <person name="Kimball J."/>
        </authorList>
    </citation>
    <scope>NUCLEOTIDE SEQUENCE</scope>
    <source>
        <tissue evidence="2">Fresh leaf tissue</tissue>
    </source>
</reference>
<gene>
    <name evidence="2" type="ORF">GUJ93_ZPchr0001g30588</name>
</gene>
<proteinExistence type="predicted"/>
<evidence type="ECO:0000313" key="2">
    <source>
        <dbReference type="EMBL" id="KAG8051400.1"/>
    </source>
</evidence>
<name>A0A8J5RY16_ZIZPA</name>
<feature type="region of interest" description="Disordered" evidence="1">
    <location>
        <begin position="1"/>
        <end position="39"/>
    </location>
</feature>
<organism evidence="2 3">
    <name type="scientific">Zizania palustris</name>
    <name type="common">Northern wild rice</name>
    <dbReference type="NCBI Taxonomy" id="103762"/>
    <lineage>
        <taxon>Eukaryota</taxon>
        <taxon>Viridiplantae</taxon>
        <taxon>Streptophyta</taxon>
        <taxon>Embryophyta</taxon>
        <taxon>Tracheophyta</taxon>
        <taxon>Spermatophyta</taxon>
        <taxon>Magnoliopsida</taxon>
        <taxon>Liliopsida</taxon>
        <taxon>Poales</taxon>
        <taxon>Poaceae</taxon>
        <taxon>BOP clade</taxon>
        <taxon>Oryzoideae</taxon>
        <taxon>Oryzeae</taxon>
        <taxon>Zizaniinae</taxon>
        <taxon>Zizania</taxon>
    </lineage>
</organism>
<evidence type="ECO:0000256" key="1">
    <source>
        <dbReference type="SAM" id="MobiDB-lite"/>
    </source>
</evidence>
<accession>A0A8J5RY16</accession>
<reference evidence="2" key="2">
    <citation type="submission" date="2021-02" db="EMBL/GenBank/DDBJ databases">
        <authorList>
            <person name="Kimball J.A."/>
            <person name="Haas M.W."/>
            <person name="Macchietto M."/>
            <person name="Kono T."/>
            <person name="Duquette J."/>
            <person name="Shao M."/>
        </authorList>
    </citation>
    <scope>NUCLEOTIDE SEQUENCE</scope>
    <source>
        <tissue evidence="2">Fresh leaf tissue</tissue>
    </source>
</reference>
<keyword evidence="3" id="KW-1185">Reference proteome</keyword>
<evidence type="ECO:0000313" key="3">
    <source>
        <dbReference type="Proteomes" id="UP000729402"/>
    </source>
</evidence>
<dbReference type="AlphaFoldDB" id="A0A8J5RY16"/>
<dbReference type="EMBL" id="JAAALK010000288">
    <property type="protein sequence ID" value="KAG8051400.1"/>
    <property type="molecule type" value="Genomic_DNA"/>
</dbReference>
<dbReference type="Proteomes" id="UP000729402">
    <property type="component" value="Unassembled WGS sequence"/>
</dbReference>
<protein>
    <submittedName>
        <fullName evidence="2">Uncharacterized protein</fullName>
    </submittedName>
</protein>
<feature type="region of interest" description="Disordered" evidence="1">
    <location>
        <begin position="74"/>
        <end position="114"/>
    </location>
</feature>
<comment type="caution">
    <text evidence="2">The sequence shown here is derived from an EMBL/GenBank/DDBJ whole genome shotgun (WGS) entry which is preliminary data.</text>
</comment>